<dbReference type="InterPro" id="IPR058292">
    <property type="entry name" value="DUF7986"/>
</dbReference>
<name>A0A5S4YKG7_9BRAD</name>
<evidence type="ECO:0008006" key="3">
    <source>
        <dbReference type="Google" id="ProtNLM"/>
    </source>
</evidence>
<protein>
    <recommendedName>
        <fullName evidence="3">Antitoxin Xre/MbcA/ParS-like toxin-binding domain-containing protein</fullName>
    </recommendedName>
</protein>
<reference evidence="1 2" key="1">
    <citation type="submission" date="2019-08" db="EMBL/GenBank/DDBJ databases">
        <title>Bradyrhizobium hipponensis sp. nov., a rhizobium isolated from a Lupinus angustifolius root nodule in Tunisia.</title>
        <authorList>
            <person name="Off K."/>
            <person name="Rejili M."/>
            <person name="Mars M."/>
            <person name="Brachmann A."/>
            <person name="Marin M."/>
        </authorList>
    </citation>
    <scope>NUCLEOTIDE SEQUENCE [LARGE SCALE GENOMIC DNA]</scope>
    <source>
        <strain evidence="2">aSej3</strain>
    </source>
</reference>
<dbReference type="EMBL" id="VSTH01000082">
    <property type="protein sequence ID" value="TYO63967.1"/>
    <property type="molecule type" value="Genomic_DNA"/>
</dbReference>
<gene>
    <name evidence="1" type="ORF">FXV83_24480</name>
</gene>
<proteinExistence type="predicted"/>
<keyword evidence="2" id="KW-1185">Reference proteome</keyword>
<dbReference type="Pfam" id="PF25948">
    <property type="entry name" value="DUF7986"/>
    <property type="match status" value="1"/>
</dbReference>
<accession>A0A5S4YKG7</accession>
<organism evidence="1 2">
    <name type="scientific">Bradyrhizobium hipponense</name>
    <dbReference type="NCBI Taxonomy" id="2605638"/>
    <lineage>
        <taxon>Bacteria</taxon>
        <taxon>Pseudomonadati</taxon>
        <taxon>Pseudomonadota</taxon>
        <taxon>Alphaproteobacteria</taxon>
        <taxon>Hyphomicrobiales</taxon>
        <taxon>Nitrobacteraceae</taxon>
        <taxon>Bradyrhizobium</taxon>
    </lineage>
</organism>
<sequence length="474" mass="53216">MAGKHILEGLIRWSTRERWAERFEWVLECHLAPTCEEIGIEIADIASAIGEDLFMSTVWACAFEDFLTREFDGENATDDYLKRRGWKESASVRNYMAALRKSTMSLYEVSDIVPGTSFLARDLLRDGEPILVSERSATQSLKPWDRIAARVVDVGSRTQIGGGVLGFDHETSELLIEAVRKLESLSSEEERELAEANGYEFDEDAFSDLSPTERLRAIAPMFTTFWLVDAIDRIQSPRIPDLRNAEGDEVMLCEARFPLAARTTGRDIRAALEARPEFRATSSKSWSWVSEERGVAKPAAAASEHDGPSREPLTLETWSDEGRLVLGDIRLEDKTLVLSANSEQRCGRGCALLSDALGGRLRQPSVKTESIEQIMASREPAMPNQPDIPAEEQRAIVHDYMDRHYRDVLDQPVPALGGQTPRAAVKTEGGRIKVVEWLKIMENRTAKPADPDDPMASYNFGWLWTELGLSERRE</sequence>
<comment type="caution">
    <text evidence="1">The sequence shown here is derived from an EMBL/GenBank/DDBJ whole genome shotgun (WGS) entry which is preliminary data.</text>
</comment>
<dbReference type="RefSeq" id="WP_148741970.1">
    <property type="nucleotide sequence ID" value="NZ_VSTH01000082.1"/>
</dbReference>
<dbReference type="AlphaFoldDB" id="A0A5S4YKG7"/>
<dbReference type="Proteomes" id="UP000324797">
    <property type="component" value="Unassembled WGS sequence"/>
</dbReference>
<evidence type="ECO:0000313" key="1">
    <source>
        <dbReference type="EMBL" id="TYO63967.1"/>
    </source>
</evidence>
<evidence type="ECO:0000313" key="2">
    <source>
        <dbReference type="Proteomes" id="UP000324797"/>
    </source>
</evidence>